<reference evidence="2" key="1">
    <citation type="submission" date="2021-11" db="EMBL/GenBank/DDBJ databases">
        <title>Description of novel Chryseobacterium species.</title>
        <authorList>
            <person name="Saticioglu I.B."/>
            <person name="Ay H."/>
            <person name="Altun S."/>
            <person name="Duman M."/>
        </authorList>
    </citation>
    <scope>NUCLEOTIDE SEQUENCE</scope>
    <source>
        <strain evidence="2">C-17</strain>
    </source>
</reference>
<keyword evidence="3" id="KW-1185">Reference proteome</keyword>
<dbReference type="InterPro" id="IPR008993">
    <property type="entry name" value="TIMP-like_OB-fold"/>
</dbReference>
<proteinExistence type="predicted"/>
<feature type="signal peptide" evidence="1">
    <location>
        <begin position="1"/>
        <end position="18"/>
    </location>
</feature>
<dbReference type="PROSITE" id="PS51257">
    <property type="entry name" value="PROKAR_LIPOPROTEIN"/>
    <property type="match status" value="1"/>
</dbReference>
<dbReference type="EMBL" id="JAJNAY010000002">
    <property type="protein sequence ID" value="MCD1118354.1"/>
    <property type="molecule type" value="Genomic_DNA"/>
</dbReference>
<organism evidence="2 3">
    <name type="scientific">Chryseobacterium turcicum</name>
    <dbReference type="NCBI Taxonomy" id="2898076"/>
    <lineage>
        <taxon>Bacteria</taxon>
        <taxon>Pseudomonadati</taxon>
        <taxon>Bacteroidota</taxon>
        <taxon>Flavobacteriia</taxon>
        <taxon>Flavobacteriales</taxon>
        <taxon>Weeksellaceae</taxon>
        <taxon>Chryseobacterium group</taxon>
        <taxon>Chryseobacterium</taxon>
    </lineage>
</organism>
<evidence type="ECO:0000313" key="3">
    <source>
        <dbReference type="Proteomes" id="UP001108025"/>
    </source>
</evidence>
<dbReference type="SUPFAM" id="SSF50242">
    <property type="entry name" value="TIMP-like"/>
    <property type="match status" value="1"/>
</dbReference>
<comment type="caution">
    <text evidence="2">The sequence shown here is derived from an EMBL/GenBank/DDBJ whole genome shotgun (WGS) entry which is preliminary data.</text>
</comment>
<name>A0A9Q3V6V3_9FLAO</name>
<protein>
    <recommendedName>
        <fullName evidence="4">DUF4369 domain-containing protein</fullName>
    </recommendedName>
</protein>
<dbReference type="AlphaFoldDB" id="A0A9Q3V6V3"/>
<dbReference type="Proteomes" id="UP001108025">
    <property type="component" value="Unassembled WGS sequence"/>
</dbReference>
<feature type="chain" id="PRO_5040457389" description="DUF4369 domain-containing protein" evidence="1">
    <location>
        <begin position="19"/>
        <end position="245"/>
    </location>
</feature>
<dbReference type="Gene3D" id="2.40.50.120">
    <property type="match status" value="1"/>
</dbReference>
<evidence type="ECO:0000313" key="2">
    <source>
        <dbReference type="EMBL" id="MCD1118354.1"/>
    </source>
</evidence>
<sequence>MKKILLLIVLFSFNFMFGCSCIFTTLAKAYQQADVVAEITVLNVYGNDSVQKTYKADIKFEKFFKGKSNIKTLDVRGNIGNFPGSSCQLSFQTKAKYLIFLSNNNEIVSLCTPHYILDNNSYESKINAVENLFSFLQDNTTKDDEFLVYFEQNKKGKSSISKLKNFKPKNNFAVYEVILNSKNVIEKVKNISEFGDRDDKIAELIQKNLNRDLTAISNKRLLIALVYIPEYIPIKYRDYITSELY</sequence>
<gene>
    <name evidence="2" type="ORF">LO744_15965</name>
</gene>
<accession>A0A9Q3V6V3</accession>
<evidence type="ECO:0008006" key="4">
    <source>
        <dbReference type="Google" id="ProtNLM"/>
    </source>
</evidence>
<keyword evidence="1" id="KW-0732">Signal</keyword>
<evidence type="ECO:0000256" key="1">
    <source>
        <dbReference type="SAM" id="SignalP"/>
    </source>
</evidence>
<dbReference type="RefSeq" id="WP_230671101.1">
    <property type="nucleotide sequence ID" value="NZ_JAJNAY010000002.1"/>
</dbReference>